<dbReference type="Gene3D" id="3.30.460.10">
    <property type="entry name" value="Beta Polymerase, domain 2"/>
    <property type="match status" value="1"/>
</dbReference>
<dbReference type="AlphaFoldDB" id="A0A7C5DBD3"/>
<dbReference type="EMBL" id="DRTB01000255">
    <property type="protein sequence ID" value="HHE05086.1"/>
    <property type="molecule type" value="Genomic_DNA"/>
</dbReference>
<organism evidence="2">
    <name type="scientific">candidate division WOR-3 bacterium</name>
    <dbReference type="NCBI Taxonomy" id="2052148"/>
    <lineage>
        <taxon>Bacteria</taxon>
        <taxon>Bacteria division WOR-3</taxon>
    </lineage>
</organism>
<name>A0A7C5DBD3_UNCW3</name>
<dbReference type="Pfam" id="PF18765">
    <property type="entry name" value="Polbeta"/>
    <property type="match status" value="1"/>
</dbReference>
<gene>
    <name evidence="2" type="ORF">ENL19_03380</name>
</gene>
<dbReference type="InterPro" id="IPR043519">
    <property type="entry name" value="NT_sf"/>
</dbReference>
<sequence>MDIDSKREQILKIIFKYLPRDEILVFLFGSFAKEEVYNSSDIDVGIISQRKIDPNIILRLKEELNEEVSTLRDIDLVDFTEAKDRQFLNNALREVKIWWKNEKLLSYLENLRRP</sequence>
<reference evidence="2" key="1">
    <citation type="journal article" date="2020" name="mSystems">
        <title>Genome- and Community-Level Interaction Insights into Carbon Utilization and Element Cycling Functions of Hydrothermarchaeota in Hydrothermal Sediment.</title>
        <authorList>
            <person name="Zhou Z."/>
            <person name="Liu Y."/>
            <person name="Xu W."/>
            <person name="Pan J."/>
            <person name="Luo Z.H."/>
            <person name="Li M."/>
        </authorList>
    </citation>
    <scope>NUCLEOTIDE SEQUENCE [LARGE SCALE GENOMIC DNA]</scope>
    <source>
        <strain evidence="2">HyVt-74</strain>
    </source>
</reference>
<dbReference type="Proteomes" id="UP000886110">
    <property type="component" value="Unassembled WGS sequence"/>
</dbReference>
<feature type="domain" description="Polymerase beta nucleotidyltransferase" evidence="1">
    <location>
        <begin position="23"/>
        <end position="97"/>
    </location>
</feature>
<dbReference type="InterPro" id="IPR041633">
    <property type="entry name" value="Polbeta"/>
</dbReference>
<protein>
    <submittedName>
        <fullName evidence="2">Nucleotidyltransferase domain-containing protein</fullName>
    </submittedName>
</protein>
<dbReference type="CDD" id="cd05403">
    <property type="entry name" value="NT_KNTase_like"/>
    <property type="match status" value="1"/>
</dbReference>
<accession>A0A7C5DBD3</accession>
<comment type="caution">
    <text evidence="2">The sequence shown here is derived from an EMBL/GenBank/DDBJ whole genome shotgun (WGS) entry which is preliminary data.</text>
</comment>
<evidence type="ECO:0000313" key="2">
    <source>
        <dbReference type="EMBL" id="HHE05086.1"/>
    </source>
</evidence>
<dbReference type="SUPFAM" id="SSF81301">
    <property type="entry name" value="Nucleotidyltransferase"/>
    <property type="match status" value="1"/>
</dbReference>
<evidence type="ECO:0000259" key="1">
    <source>
        <dbReference type="Pfam" id="PF18765"/>
    </source>
</evidence>
<proteinExistence type="predicted"/>